<proteinExistence type="predicted"/>
<reference evidence="3" key="1">
    <citation type="journal article" date="2018" name="Gigascience">
        <title>Genome assembly of the Pink Ipe (Handroanthus impetiginosus, Bignoniaceae), a highly valued, ecologically keystone Neotropical timber forest tree.</title>
        <authorList>
            <person name="Silva-Junior O.B."/>
            <person name="Grattapaglia D."/>
            <person name="Novaes E."/>
            <person name="Collevatti R.G."/>
        </authorList>
    </citation>
    <scope>NUCLEOTIDE SEQUENCE [LARGE SCALE GENOMIC DNA]</scope>
    <source>
        <strain evidence="3">cv. UFG-1</strain>
    </source>
</reference>
<dbReference type="Proteomes" id="UP000231279">
    <property type="component" value="Unassembled WGS sequence"/>
</dbReference>
<dbReference type="EMBL" id="NKXS01004834">
    <property type="protein sequence ID" value="PIN05249.1"/>
    <property type="molecule type" value="Genomic_DNA"/>
</dbReference>
<accession>A0A2G9GIX6</accession>
<dbReference type="AlphaFoldDB" id="A0A2G9GIX6"/>
<gene>
    <name evidence="2" type="ORF">CDL12_22213</name>
</gene>
<keyword evidence="3" id="KW-1185">Reference proteome</keyword>
<dbReference type="OrthoDB" id="1750383at2759"/>
<evidence type="ECO:0000313" key="2">
    <source>
        <dbReference type="EMBL" id="PIN05249.1"/>
    </source>
</evidence>
<feature type="region of interest" description="Disordered" evidence="1">
    <location>
        <begin position="49"/>
        <end position="89"/>
    </location>
</feature>
<evidence type="ECO:0000313" key="3">
    <source>
        <dbReference type="Proteomes" id="UP000231279"/>
    </source>
</evidence>
<comment type="caution">
    <text evidence="2">The sequence shown here is derived from an EMBL/GenBank/DDBJ whole genome shotgun (WGS) entry which is preliminary data.</text>
</comment>
<feature type="compositionally biased region" description="Polar residues" evidence="1">
    <location>
        <begin position="66"/>
        <end position="89"/>
    </location>
</feature>
<sequence>MQVREELSLCRIYKRSKCSRAFERRPPTEVATGNEEAVHHHRNHADEAITISNQQINPPVMINGGVDSSSSVDQNTNPSQSVESETPGI</sequence>
<feature type="region of interest" description="Disordered" evidence="1">
    <location>
        <begin position="24"/>
        <end position="43"/>
    </location>
</feature>
<name>A0A2G9GIX6_9LAMI</name>
<organism evidence="2 3">
    <name type="scientific">Handroanthus impetiginosus</name>
    <dbReference type="NCBI Taxonomy" id="429701"/>
    <lineage>
        <taxon>Eukaryota</taxon>
        <taxon>Viridiplantae</taxon>
        <taxon>Streptophyta</taxon>
        <taxon>Embryophyta</taxon>
        <taxon>Tracheophyta</taxon>
        <taxon>Spermatophyta</taxon>
        <taxon>Magnoliopsida</taxon>
        <taxon>eudicotyledons</taxon>
        <taxon>Gunneridae</taxon>
        <taxon>Pentapetalae</taxon>
        <taxon>asterids</taxon>
        <taxon>lamiids</taxon>
        <taxon>Lamiales</taxon>
        <taxon>Bignoniaceae</taxon>
        <taxon>Crescentiina</taxon>
        <taxon>Tabebuia alliance</taxon>
        <taxon>Handroanthus</taxon>
    </lineage>
</organism>
<evidence type="ECO:0000256" key="1">
    <source>
        <dbReference type="SAM" id="MobiDB-lite"/>
    </source>
</evidence>
<protein>
    <submittedName>
        <fullName evidence="2">Uncharacterized protein</fullName>
    </submittedName>
</protein>